<accession>A0A419S1R3</accession>
<dbReference type="AlphaFoldDB" id="A0A419S1R3"/>
<dbReference type="Pfam" id="PF04488">
    <property type="entry name" value="Gly_transf_sug"/>
    <property type="match status" value="1"/>
</dbReference>
<dbReference type="InterPro" id="IPR051981">
    <property type="entry name" value="Glycosyltransf_32"/>
</dbReference>
<dbReference type="EMBL" id="MBTA01000030">
    <property type="protein sequence ID" value="RKD12413.1"/>
    <property type="molecule type" value="Genomic_DNA"/>
</dbReference>
<dbReference type="GO" id="GO:0016758">
    <property type="term" value="F:hexosyltransferase activity"/>
    <property type="evidence" value="ECO:0007669"/>
    <property type="project" value="TreeGrafter"/>
</dbReference>
<reference evidence="1 2" key="1">
    <citation type="submission" date="2016-07" db="EMBL/GenBank/DDBJ databases">
        <title>Genome of Pelobium manganitolerans.</title>
        <authorList>
            <person name="Wu S."/>
            <person name="Wang G."/>
        </authorList>
    </citation>
    <scope>NUCLEOTIDE SEQUENCE [LARGE SCALE GENOMIC DNA]</scope>
    <source>
        <strain evidence="1 2">YS-25</strain>
    </source>
</reference>
<evidence type="ECO:0000313" key="1">
    <source>
        <dbReference type="EMBL" id="RKD12413.1"/>
    </source>
</evidence>
<organism evidence="1 2">
    <name type="scientific">Pelobium manganitolerans</name>
    <dbReference type="NCBI Taxonomy" id="1842495"/>
    <lineage>
        <taxon>Bacteria</taxon>
        <taxon>Pseudomonadati</taxon>
        <taxon>Bacteroidota</taxon>
        <taxon>Sphingobacteriia</taxon>
        <taxon>Sphingobacteriales</taxon>
        <taxon>Sphingobacteriaceae</taxon>
        <taxon>Pelobium</taxon>
    </lineage>
</organism>
<dbReference type="InterPro" id="IPR007577">
    <property type="entry name" value="GlycoTrfase_DXD_sugar-bd_CS"/>
</dbReference>
<dbReference type="Proteomes" id="UP000283433">
    <property type="component" value="Unassembled WGS sequence"/>
</dbReference>
<dbReference type="SUPFAM" id="SSF53448">
    <property type="entry name" value="Nucleotide-diphospho-sugar transferases"/>
    <property type="match status" value="1"/>
</dbReference>
<dbReference type="OrthoDB" id="5354021at2"/>
<evidence type="ECO:0000313" key="2">
    <source>
        <dbReference type="Proteomes" id="UP000283433"/>
    </source>
</evidence>
<dbReference type="PANTHER" id="PTHR12042">
    <property type="entry name" value="LACTOSYLCERAMIDE 4-ALPHA-GALACTOSYLTRANSFERASE ALPHA- 1,4-GALACTOSYLTRANSFERASE"/>
    <property type="match status" value="1"/>
</dbReference>
<keyword evidence="2" id="KW-1185">Reference proteome</keyword>
<protein>
    <recommendedName>
        <fullName evidence="3">Alpha 1,4-glycosyltransferase domain-containing protein</fullName>
    </recommendedName>
</protein>
<name>A0A419S1R3_9SPHI</name>
<dbReference type="PANTHER" id="PTHR12042:SF21">
    <property type="entry name" value="ALPHA1,4-GALACTOSYLTRANSFERASE 1-RELATED"/>
    <property type="match status" value="1"/>
</dbReference>
<dbReference type="InterPro" id="IPR029044">
    <property type="entry name" value="Nucleotide-diphossugar_trans"/>
</dbReference>
<dbReference type="Gene3D" id="3.90.550.20">
    <property type="match status" value="1"/>
</dbReference>
<dbReference type="GO" id="GO:0016020">
    <property type="term" value="C:membrane"/>
    <property type="evidence" value="ECO:0007669"/>
    <property type="project" value="GOC"/>
</dbReference>
<gene>
    <name evidence="1" type="ORF">BCY91_12240</name>
</gene>
<dbReference type="GO" id="GO:0006688">
    <property type="term" value="P:glycosphingolipid biosynthetic process"/>
    <property type="evidence" value="ECO:0007669"/>
    <property type="project" value="TreeGrafter"/>
</dbReference>
<comment type="caution">
    <text evidence="1">The sequence shown here is derived from an EMBL/GenBank/DDBJ whole genome shotgun (WGS) entry which is preliminary data.</text>
</comment>
<proteinExistence type="predicted"/>
<evidence type="ECO:0008006" key="3">
    <source>
        <dbReference type="Google" id="ProtNLM"/>
    </source>
</evidence>
<sequence length="264" mass="30456">MSKPLVQSLWVGNRLSKVEQLSIKSFLDHGHEYHLYVYDAIENVPKGTVLCEADEVIPQHKVFQVKTGWGKGSFAAFADLFRFKLLLEKGGWWFDTDIICLKSLADIQHSLLIATSYEGEWGICANNCVMRGLAGDPLFQRLYDRANVADVDNIEFGHTGVHLLQGVAREMQLEKAFAPFTYFNPISWRDVGHYILGKATYKQAFKEALRPYFKPKTMQGKVMGNDSYTVHFWNEVWRQNNWDKDGDYPNNSLFEKLKRKHNII</sequence>
<dbReference type="RefSeq" id="WP_120183235.1">
    <property type="nucleotide sequence ID" value="NZ_MBTA01000030.1"/>
</dbReference>